<feature type="transmembrane region" description="Helical" evidence="5">
    <location>
        <begin position="76"/>
        <end position="101"/>
    </location>
</feature>
<gene>
    <name evidence="7" type="ORF">A4V03_11500</name>
</gene>
<keyword evidence="8" id="KW-1185">Reference proteome</keyword>
<accession>A0A1C7H707</accession>
<evidence type="ECO:0000313" key="8">
    <source>
        <dbReference type="Proteomes" id="UP000092631"/>
    </source>
</evidence>
<dbReference type="KEGG" id="bcae:A4V03_11500"/>
<protein>
    <recommendedName>
        <fullName evidence="6">GtrA/DPMS transmembrane domain-containing protein</fullName>
    </recommendedName>
</protein>
<feature type="transmembrane region" description="Helical" evidence="5">
    <location>
        <begin position="12"/>
        <end position="33"/>
    </location>
</feature>
<evidence type="ECO:0000256" key="5">
    <source>
        <dbReference type="SAM" id="Phobius"/>
    </source>
</evidence>
<keyword evidence="3 5" id="KW-1133">Transmembrane helix</keyword>
<evidence type="ECO:0000259" key="6">
    <source>
        <dbReference type="Pfam" id="PF04138"/>
    </source>
</evidence>
<evidence type="ECO:0000256" key="3">
    <source>
        <dbReference type="ARBA" id="ARBA00022989"/>
    </source>
</evidence>
<name>A0A1C7H707_9BACE</name>
<evidence type="ECO:0000256" key="1">
    <source>
        <dbReference type="ARBA" id="ARBA00004141"/>
    </source>
</evidence>
<comment type="subcellular location">
    <subcellularLocation>
        <location evidence="1">Membrane</location>
        <topology evidence="1">Multi-pass membrane protein</topology>
    </subcellularLocation>
</comment>
<dbReference type="AlphaFoldDB" id="A0A1C7H707"/>
<dbReference type="GO" id="GO:0016020">
    <property type="term" value="C:membrane"/>
    <property type="evidence" value="ECO:0007669"/>
    <property type="project" value="UniProtKB-SubCell"/>
</dbReference>
<evidence type="ECO:0000256" key="2">
    <source>
        <dbReference type="ARBA" id="ARBA00022692"/>
    </source>
</evidence>
<feature type="transmembrane region" description="Helical" evidence="5">
    <location>
        <begin position="107"/>
        <end position="127"/>
    </location>
</feature>
<dbReference type="InterPro" id="IPR007267">
    <property type="entry name" value="GtrA_DPMS_TM"/>
</dbReference>
<keyword evidence="2 5" id="KW-0812">Transmembrane</keyword>
<proteinExistence type="predicted"/>
<keyword evidence="4 5" id="KW-0472">Membrane</keyword>
<feature type="domain" description="GtrA/DPMS transmembrane" evidence="6">
    <location>
        <begin position="10"/>
        <end position="133"/>
    </location>
</feature>
<feature type="transmembrane region" description="Helical" evidence="5">
    <location>
        <begin position="39"/>
        <end position="64"/>
    </location>
</feature>
<dbReference type="Proteomes" id="UP000092631">
    <property type="component" value="Chromosome"/>
</dbReference>
<evidence type="ECO:0000256" key="4">
    <source>
        <dbReference type="ARBA" id="ARBA00023136"/>
    </source>
</evidence>
<sequence>MIILRTYLEFVVSRLFGTGVDTFVLWICSHYLFEGYWGVYIVSPVISFEFAVMSNFICSYCWIWKNRISGRCMRDFWIRFFVFNLSSIVAFLVKMLFLLIFEKMFGWGVIWCNFAALLISGLLNYFLADTVVFRKCFVSTKREA</sequence>
<dbReference type="RefSeq" id="WP_084081145.1">
    <property type="nucleotide sequence ID" value="NZ_CAOKYF010000100.1"/>
</dbReference>
<organism evidence="7 8">
    <name type="scientific">Bacteroides caecimuris</name>
    <dbReference type="NCBI Taxonomy" id="1796613"/>
    <lineage>
        <taxon>Bacteria</taxon>
        <taxon>Pseudomonadati</taxon>
        <taxon>Bacteroidota</taxon>
        <taxon>Bacteroidia</taxon>
        <taxon>Bacteroidales</taxon>
        <taxon>Bacteroidaceae</taxon>
        <taxon>Bacteroides</taxon>
    </lineage>
</organism>
<reference evidence="8" key="1">
    <citation type="submission" date="2016-04" db="EMBL/GenBank/DDBJ databases">
        <title>Complete Genome Sequences of Twelve Strains of a Stable Defined Moderately Diverse Mouse Microbiota 2 (sDMDMm2).</title>
        <authorList>
            <person name="Uchimura Y."/>
            <person name="Wyss M."/>
            <person name="Brugiroux S."/>
            <person name="Limenitakis J.P."/>
            <person name="Stecher B."/>
            <person name="McCoy K.D."/>
            <person name="Macpherson A.J."/>
        </authorList>
    </citation>
    <scope>NUCLEOTIDE SEQUENCE [LARGE SCALE GENOMIC DNA]</scope>
    <source>
        <strain evidence="8">I48</strain>
    </source>
</reference>
<evidence type="ECO:0000313" key="7">
    <source>
        <dbReference type="EMBL" id="ANU59806.2"/>
    </source>
</evidence>
<dbReference type="GO" id="GO:0000271">
    <property type="term" value="P:polysaccharide biosynthetic process"/>
    <property type="evidence" value="ECO:0007669"/>
    <property type="project" value="InterPro"/>
</dbReference>
<dbReference type="Pfam" id="PF04138">
    <property type="entry name" value="GtrA_DPMS_TM"/>
    <property type="match status" value="1"/>
</dbReference>
<dbReference type="EMBL" id="CP015401">
    <property type="protein sequence ID" value="ANU59806.2"/>
    <property type="molecule type" value="Genomic_DNA"/>
</dbReference>